<protein>
    <submittedName>
        <fullName evidence="2">Amino acid ABC transporter permease</fullName>
    </submittedName>
</protein>
<proteinExistence type="predicted"/>
<keyword evidence="1" id="KW-0472">Membrane</keyword>
<feature type="non-terminal residue" evidence="2">
    <location>
        <position position="63"/>
    </location>
</feature>
<dbReference type="Proteomes" id="UP000223527">
    <property type="component" value="Unassembled WGS sequence"/>
</dbReference>
<evidence type="ECO:0000256" key="1">
    <source>
        <dbReference type="SAM" id="Phobius"/>
    </source>
</evidence>
<feature type="transmembrane region" description="Helical" evidence="1">
    <location>
        <begin position="33"/>
        <end position="57"/>
    </location>
</feature>
<comment type="caution">
    <text evidence="2">The sequence shown here is derived from an EMBL/GenBank/DDBJ whole genome shotgun (WGS) entry which is preliminary data.</text>
</comment>
<sequence>MADIAAEASAPRPAEDAALTQRRPPMLAVGPVAWARANLFSSWISTAVTLALGYLLIRWAMGF</sequence>
<organism evidence="2 3">
    <name type="scientific">Teichococcus rhizosphaerae</name>
    <dbReference type="NCBI Taxonomy" id="1335062"/>
    <lineage>
        <taxon>Bacteria</taxon>
        <taxon>Pseudomonadati</taxon>
        <taxon>Pseudomonadota</taxon>
        <taxon>Alphaproteobacteria</taxon>
        <taxon>Acetobacterales</taxon>
        <taxon>Roseomonadaceae</taxon>
        <taxon>Roseomonas</taxon>
    </lineage>
</organism>
<keyword evidence="3" id="KW-1185">Reference proteome</keyword>
<accession>A0A2C7ADW8</accession>
<dbReference type="EMBL" id="PDNU01000019">
    <property type="protein sequence ID" value="PHK94837.1"/>
    <property type="molecule type" value="Genomic_DNA"/>
</dbReference>
<dbReference type="AlphaFoldDB" id="A0A2C7ADW8"/>
<keyword evidence="1" id="KW-1133">Transmembrane helix</keyword>
<evidence type="ECO:0000313" key="2">
    <source>
        <dbReference type="EMBL" id="PHK94837.1"/>
    </source>
</evidence>
<name>A0A2C7ADW8_9PROT</name>
<keyword evidence="1" id="KW-0812">Transmembrane</keyword>
<evidence type="ECO:0000313" key="3">
    <source>
        <dbReference type="Proteomes" id="UP000223527"/>
    </source>
</evidence>
<reference evidence="2 3" key="1">
    <citation type="submission" date="2017-10" db="EMBL/GenBank/DDBJ databases">
        <authorList>
            <person name="Banno H."/>
            <person name="Chua N.-H."/>
        </authorList>
    </citation>
    <scope>NUCLEOTIDE SEQUENCE [LARGE SCALE GENOMIC DNA]</scope>
    <source>
        <strain evidence="2 3">YW11</strain>
    </source>
</reference>
<gene>
    <name evidence="2" type="ORF">CR162_11840</name>
</gene>